<sequence length="59" mass="6919">MLFHERIKVRLRVFSTGICGQHRIEVAHHVLDALHGLWVTALQGFLHAFELRIEDFLLQ</sequence>
<gene>
    <name evidence="1" type="ORF">UFOPK1939_00815</name>
</gene>
<reference evidence="1" key="1">
    <citation type="submission" date="2020-05" db="EMBL/GenBank/DDBJ databases">
        <authorList>
            <person name="Chiriac C."/>
            <person name="Salcher M."/>
            <person name="Ghai R."/>
            <person name="Kavagutti S V."/>
        </authorList>
    </citation>
    <scope>NUCLEOTIDE SEQUENCE</scope>
</reference>
<name>A0A6J6IIP9_9ZZZZ</name>
<evidence type="ECO:0000313" key="1">
    <source>
        <dbReference type="EMBL" id="CAB4624381.1"/>
    </source>
</evidence>
<organism evidence="1">
    <name type="scientific">freshwater metagenome</name>
    <dbReference type="NCBI Taxonomy" id="449393"/>
    <lineage>
        <taxon>unclassified sequences</taxon>
        <taxon>metagenomes</taxon>
        <taxon>ecological metagenomes</taxon>
    </lineage>
</organism>
<protein>
    <submittedName>
        <fullName evidence="1">Unannotated protein</fullName>
    </submittedName>
</protein>
<dbReference type="AlphaFoldDB" id="A0A6J6IIP9"/>
<proteinExistence type="predicted"/>
<accession>A0A6J6IIP9</accession>
<dbReference type="EMBL" id="CAEZVF010000120">
    <property type="protein sequence ID" value="CAB4624381.1"/>
    <property type="molecule type" value="Genomic_DNA"/>
</dbReference>